<reference evidence="2" key="1">
    <citation type="submission" date="2014-10" db="EMBL/GenBank/DDBJ databases">
        <title>Genome sequencing of Vitellibacter sp. D-24.</title>
        <authorList>
            <person name="Thevarajoo S."/>
            <person name="Selvaratnam C."/>
            <person name="Goh K.M."/>
            <person name="Chong C.S."/>
        </authorList>
    </citation>
    <scope>NUCLEOTIDE SEQUENCE [LARGE SCALE GENOMIC DNA]</scope>
    <source>
        <strain evidence="2">D-24</strain>
    </source>
</reference>
<comment type="caution">
    <text evidence="1">The sequence shown here is derived from an EMBL/GenBank/DDBJ whole genome shotgun (WGS) entry which is preliminary data.</text>
</comment>
<reference evidence="1 2" key="2">
    <citation type="journal article" date="2016" name="Int. J. Syst. Evol. Microbiol.">
        <title>Vitellibacter aquimaris sp. nov., a marine bacterium isolated from seawater.</title>
        <authorList>
            <person name="Thevarajoo S."/>
            <person name="Selvaratnam C."/>
            <person name="Goh K.M."/>
            <person name="Hong K.W."/>
            <person name="Chan X.Y."/>
            <person name="Chan K.G."/>
            <person name="Chong C.S."/>
        </authorList>
    </citation>
    <scope>NUCLEOTIDE SEQUENCE [LARGE SCALE GENOMIC DNA]</scope>
    <source>
        <strain evidence="1 2">D-24</strain>
    </source>
</reference>
<proteinExistence type="predicted"/>
<evidence type="ECO:0000313" key="2">
    <source>
        <dbReference type="Proteomes" id="UP000070138"/>
    </source>
</evidence>
<dbReference type="AlphaFoldDB" id="A0A137RJS0"/>
<dbReference type="InterPro" id="IPR029069">
    <property type="entry name" value="HotDog_dom_sf"/>
</dbReference>
<evidence type="ECO:0000313" key="1">
    <source>
        <dbReference type="EMBL" id="KXO00425.1"/>
    </source>
</evidence>
<gene>
    <name evidence="1" type="ORF">LS48_03145</name>
</gene>
<protein>
    <submittedName>
        <fullName evidence="1">FabZ</fullName>
    </submittedName>
</protein>
<dbReference type="SUPFAM" id="SSF54637">
    <property type="entry name" value="Thioesterase/thiol ester dehydrase-isomerase"/>
    <property type="match status" value="1"/>
</dbReference>
<dbReference type="STRING" id="1548749.LS48_03145"/>
<dbReference type="OrthoDB" id="2922403at2"/>
<dbReference type="Proteomes" id="UP000070138">
    <property type="component" value="Unassembled WGS sequence"/>
</dbReference>
<dbReference type="PATRIC" id="fig|1548749.3.peg.669"/>
<dbReference type="Gene3D" id="3.10.129.10">
    <property type="entry name" value="Hotdog Thioesterase"/>
    <property type="match status" value="1"/>
</dbReference>
<dbReference type="InterPro" id="IPR016776">
    <property type="entry name" value="ApeP-like_dehydratase"/>
</dbReference>
<accession>A0A137RJS0</accession>
<dbReference type="Pfam" id="PF22817">
    <property type="entry name" value="ApeP-like"/>
    <property type="match status" value="1"/>
</dbReference>
<keyword evidence="2" id="KW-1185">Reference proteome</keyword>
<dbReference type="EMBL" id="JRWG01000002">
    <property type="protein sequence ID" value="KXO00425.1"/>
    <property type="molecule type" value="Genomic_DNA"/>
</dbReference>
<organism evidence="1 2">
    <name type="scientific">Aequorivita aquimaris</name>
    <dbReference type="NCBI Taxonomy" id="1548749"/>
    <lineage>
        <taxon>Bacteria</taxon>
        <taxon>Pseudomonadati</taxon>
        <taxon>Bacteroidota</taxon>
        <taxon>Flavobacteriia</taxon>
        <taxon>Flavobacteriales</taxon>
        <taxon>Flavobacteriaceae</taxon>
        <taxon>Aequorivita</taxon>
    </lineage>
</organism>
<sequence length="145" mass="16092">MNQFTEKITDKDFIGKLIPQKAPFVMVDKLLHFEEKKVIAGLTISEENIFTQNHKFTAPGLIEHMAQTVALYTGYQFFLKEEDAPVGYIGAIKKAEIFDLPSVGNELKTTVNVLHDIMGVTLVTAETECNGKVIASSEMKTVLAN</sequence>
<dbReference type="RefSeq" id="WP_062619917.1">
    <property type="nucleotide sequence ID" value="NZ_JRWG01000002.1"/>
</dbReference>
<name>A0A137RJS0_9FLAO</name>